<feature type="domain" description="TRAP C4-dicarboxylate transport system permease DctM subunit" evidence="8">
    <location>
        <begin position="8"/>
        <end position="415"/>
    </location>
</feature>
<keyword evidence="6 7" id="KW-0472">Membrane</keyword>
<dbReference type="GO" id="GO:0022857">
    <property type="term" value="F:transmembrane transporter activity"/>
    <property type="evidence" value="ECO:0007669"/>
    <property type="project" value="TreeGrafter"/>
</dbReference>
<dbReference type="GO" id="GO:0005886">
    <property type="term" value="C:plasma membrane"/>
    <property type="evidence" value="ECO:0007669"/>
    <property type="project" value="UniProtKB-SubCell"/>
</dbReference>
<sequence length="425" mass="45123">MTGLLLVGLFLFLLIVGVPIAFVLGIVAYAGIFMIGDIPLATVVQKMFSGLNSFVLLAVPLFILAANLMNQGNISQQLIKFSTSLVGHIRGGLAHANIVVSMFFAGISGSSTADTAGVGKILIPSMIKEKYSKETAVAVTAASSTMGMIIPPSIPMVIYGSLASVSVGKLFIGGIIPGLSIGIGMMIIIWFVAKKNNYPVHERVGVKTILVEAVKNIPPLLTPIIIIGGIVGGIVTPTEAAVLACVYAFILGFFVYRTIKIKDLPEILMDTLKLSSLSLFALATASALGELISYYNLSSLIAQFFETSFPYPWLFLVAVILLFLFIGTFMDTVPAIILFVPIILPTATALGIDLVHLGLIIMICLAVGLITPPYGLCLLLASSIGMLSVGKSFRAVTPYLTVVLVVICLVAFAPQYALWITDFLE</sequence>
<dbReference type="InterPro" id="IPR010656">
    <property type="entry name" value="DctM"/>
</dbReference>
<keyword evidence="4 7" id="KW-0812">Transmembrane</keyword>
<evidence type="ECO:0000256" key="4">
    <source>
        <dbReference type="ARBA" id="ARBA00022692"/>
    </source>
</evidence>
<evidence type="ECO:0000313" key="10">
    <source>
        <dbReference type="Proteomes" id="UP000253314"/>
    </source>
</evidence>
<dbReference type="OrthoDB" id="9785600at2"/>
<evidence type="ECO:0000256" key="2">
    <source>
        <dbReference type="ARBA" id="ARBA00022475"/>
    </source>
</evidence>
<feature type="transmembrane region" description="Helical" evidence="7">
    <location>
        <begin position="399"/>
        <end position="419"/>
    </location>
</feature>
<evidence type="ECO:0000259" key="8">
    <source>
        <dbReference type="Pfam" id="PF06808"/>
    </source>
</evidence>
<feature type="transmembrane region" description="Helical" evidence="7">
    <location>
        <begin position="358"/>
        <end position="387"/>
    </location>
</feature>
<dbReference type="Proteomes" id="UP000253314">
    <property type="component" value="Unassembled WGS sequence"/>
</dbReference>
<dbReference type="PANTHER" id="PTHR33362:SF2">
    <property type="entry name" value="TRAP TRANSPORTER LARGE PERMEASE PROTEIN"/>
    <property type="match status" value="1"/>
</dbReference>
<feature type="transmembrane region" description="Helical" evidence="7">
    <location>
        <begin position="7"/>
        <end position="35"/>
    </location>
</feature>
<feature type="transmembrane region" description="Helical" evidence="7">
    <location>
        <begin position="213"/>
        <end position="234"/>
    </location>
</feature>
<comment type="subcellular location">
    <subcellularLocation>
        <location evidence="1">Cell inner membrane</location>
        <topology evidence="1">Multi-pass membrane protein</topology>
    </subcellularLocation>
</comment>
<evidence type="ECO:0000256" key="3">
    <source>
        <dbReference type="ARBA" id="ARBA00022519"/>
    </source>
</evidence>
<dbReference type="Pfam" id="PF06808">
    <property type="entry name" value="DctM"/>
    <property type="match status" value="1"/>
</dbReference>
<organism evidence="9 10">
    <name type="scientific">Bacillus taeanensis</name>
    <dbReference type="NCBI Taxonomy" id="273032"/>
    <lineage>
        <taxon>Bacteria</taxon>
        <taxon>Bacillati</taxon>
        <taxon>Bacillota</taxon>
        <taxon>Bacilli</taxon>
        <taxon>Bacillales</taxon>
        <taxon>Bacillaceae</taxon>
        <taxon>Bacillus</taxon>
    </lineage>
</organism>
<dbReference type="PANTHER" id="PTHR33362">
    <property type="entry name" value="SIALIC ACID TRAP TRANSPORTER PERMEASE PROTEIN SIAT-RELATED"/>
    <property type="match status" value="1"/>
</dbReference>
<protein>
    <submittedName>
        <fullName evidence="9">TRAP transporter large permease</fullName>
    </submittedName>
</protein>
<dbReference type="NCBIfam" id="TIGR00786">
    <property type="entry name" value="dctM"/>
    <property type="match status" value="1"/>
</dbReference>
<feature type="transmembrane region" description="Helical" evidence="7">
    <location>
        <begin position="47"/>
        <end position="69"/>
    </location>
</feature>
<proteinExistence type="predicted"/>
<comment type="caution">
    <text evidence="9">The sequence shown here is derived from an EMBL/GenBank/DDBJ whole genome shotgun (WGS) entry which is preliminary data.</text>
</comment>
<feature type="transmembrane region" description="Helical" evidence="7">
    <location>
        <begin position="333"/>
        <end position="352"/>
    </location>
</feature>
<keyword evidence="5 7" id="KW-1133">Transmembrane helix</keyword>
<keyword evidence="3" id="KW-0997">Cell inner membrane</keyword>
<evidence type="ECO:0000256" key="7">
    <source>
        <dbReference type="SAM" id="Phobius"/>
    </source>
</evidence>
<dbReference type="AlphaFoldDB" id="A0A366XWE2"/>
<feature type="transmembrane region" description="Helical" evidence="7">
    <location>
        <begin position="170"/>
        <end position="192"/>
    </location>
</feature>
<dbReference type="RefSeq" id="WP_113807211.1">
    <property type="nucleotide sequence ID" value="NZ_QOCW01000020.1"/>
</dbReference>
<feature type="transmembrane region" description="Helical" evidence="7">
    <location>
        <begin position="136"/>
        <end position="158"/>
    </location>
</feature>
<evidence type="ECO:0000256" key="5">
    <source>
        <dbReference type="ARBA" id="ARBA00022989"/>
    </source>
</evidence>
<feature type="transmembrane region" description="Helical" evidence="7">
    <location>
        <begin position="309"/>
        <end position="326"/>
    </location>
</feature>
<keyword evidence="10" id="KW-1185">Reference proteome</keyword>
<dbReference type="EMBL" id="QOCW01000020">
    <property type="protein sequence ID" value="RBW68463.1"/>
    <property type="molecule type" value="Genomic_DNA"/>
</dbReference>
<feature type="transmembrane region" description="Helical" evidence="7">
    <location>
        <begin position="240"/>
        <end position="256"/>
    </location>
</feature>
<name>A0A366XWE2_9BACI</name>
<feature type="transmembrane region" description="Helical" evidence="7">
    <location>
        <begin position="277"/>
        <end position="297"/>
    </location>
</feature>
<accession>A0A366XWE2</accession>
<evidence type="ECO:0000256" key="1">
    <source>
        <dbReference type="ARBA" id="ARBA00004429"/>
    </source>
</evidence>
<dbReference type="InterPro" id="IPR004681">
    <property type="entry name" value="TRAP_DctM"/>
</dbReference>
<evidence type="ECO:0000313" key="9">
    <source>
        <dbReference type="EMBL" id="RBW68463.1"/>
    </source>
</evidence>
<keyword evidence="2" id="KW-1003">Cell membrane</keyword>
<dbReference type="PIRSF" id="PIRSF006066">
    <property type="entry name" value="HI0050"/>
    <property type="match status" value="1"/>
</dbReference>
<evidence type="ECO:0000256" key="6">
    <source>
        <dbReference type="ARBA" id="ARBA00023136"/>
    </source>
</evidence>
<gene>
    <name evidence="9" type="ORF">DS031_16760</name>
</gene>
<reference evidence="9 10" key="1">
    <citation type="submission" date="2018-07" db="EMBL/GenBank/DDBJ databases">
        <title>Lottiidibacillus patelloidae gen. nov., sp. nov., isolated from the intestinal tract of a marine limpet and the reclassification of B. taeanensis BH030017T, B. algicola KMM 3737T and B. hwajinpoensis SW-72T as genus Lottiidibacillus.</title>
        <authorList>
            <person name="Liu R."/>
            <person name="Huang Z."/>
        </authorList>
    </citation>
    <scope>NUCLEOTIDE SEQUENCE [LARGE SCALE GENOMIC DNA]</scope>
    <source>
        <strain evidence="9 10">BH030017</strain>
    </source>
</reference>